<gene>
    <name evidence="3" type="ORF">GSLYS_00011651001</name>
</gene>
<evidence type="ECO:0000313" key="4">
    <source>
        <dbReference type="Proteomes" id="UP001497497"/>
    </source>
</evidence>
<keyword evidence="2" id="KW-0472">Membrane</keyword>
<reference evidence="3 4" key="1">
    <citation type="submission" date="2024-04" db="EMBL/GenBank/DDBJ databases">
        <authorList>
            <consortium name="Genoscope - CEA"/>
            <person name="William W."/>
        </authorList>
    </citation>
    <scope>NUCLEOTIDE SEQUENCE [LARGE SCALE GENOMIC DNA]</scope>
</reference>
<comment type="caution">
    <text evidence="3">The sequence shown here is derived from an EMBL/GenBank/DDBJ whole genome shotgun (WGS) entry which is preliminary data.</text>
</comment>
<name>A0AAV2HUF6_LYMST</name>
<proteinExistence type="predicted"/>
<evidence type="ECO:0000256" key="1">
    <source>
        <dbReference type="SAM" id="MobiDB-lite"/>
    </source>
</evidence>
<feature type="region of interest" description="Disordered" evidence="1">
    <location>
        <begin position="47"/>
        <end position="91"/>
    </location>
</feature>
<keyword evidence="2" id="KW-1133">Transmembrane helix</keyword>
<sequence length="203" mass="22716">MKRKFESETMNLSPNGRYLRHHHIRVLMPGREQLHIELLLGKSVNQGTAGQAHGAHAHGDQDHGGQDQAQHDRPEHTDRQDNLGDTGMGSTFHAEFSSDSHDLAYKCLQAIMDQNVAIAKYRMDGNRELEKKMVDTIRHVIYIFLFYFLFMAVASYFFGFGPQTKTPDTGICQNPFARSISEKYAAACNTPASNSSTTGGGIW</sequence>
<evidence type="ECO:0000313" key="3">
    <source>
        <dbReference type="EMBL" id="CAL1537749.1"/>
    </source>
</evidence>
<accession>A0AAV2HUF6</accession>
<protein>
    <submittedName>
        <fullName evidence="3">Uncharacterized protein</fullName>
    </submittedName>
</protein>
<dbReference type="Proteomes" id="UP001497497">
    <property type="component" value="Unassembled WGS sequence"/>
</dbReference>
<evidence type="ECO:0000256" key="2">
    <source>
        <dbReference type="SAM" id="Phobius"/>
    </source>
</evidence>
<organism evidence="3 4">
    <name type="scientific">Lymnaea stagnalis</name>
    <name type="common">Great pond snail</name>
    <name type="synonym">Helix stagnalis</name>
    <dbReference type="NCBI Taxonomy" id="6523"/>
    <lineage>
        <taxon>Eukaryota</taxon>
        <taxon>Metazoa</taxon>
        <taxon>Spiralia</taxon>
        <taxon>Lophotrochozoa</taxon>
        <taxon>Mollusca</taxon>
        <taxon>Gastropoda</taxon>
        <taxon>Heterobranchia</taxon>
        <taxon>Euthyneura</taxon>
        <taxon>Panpulmonata</taxon>
        <taxon>Hygrophila</taxon>
        <taxon>Lymnaeoidea</taxon>
        <taxon>Lymnaeidae</taxon>
        <taxon>Lymnaea</taxon>
    </lineage>
</organism>
<keyword evidence="4" id="KW-1185">Reference proteome</keyword>
<dbReference type="EMBL" id="CAXITT010000274">
    <property type="protein sequence ID" value="CAL1537749.1"/>
    <property type="molecule type" value="Genomic_DNA"/>
</dbReference>
<feature type="compositionally biased region" description="Basic and acidic residues" evidence="1">
    <location>
        <begin position="57"/>
        <end position="82"/>
    </location>
</feature>
<keyword evidence="2" id="KW-0812">Transmembrane</keyword>
<feature type="transmembrane region" description="Helical" evidence="2">
    <location>
        <begin position="140"/>
        <end position="158"/>
    </location>
</feature>
<dbReference type="AlphaFoldDB" id="A0AAV2HUF6"/>